<sequence length="164" mass="18410">MNASAISSHECIEECSRQLNHLSFTGPKLDGNIRHIRASLLRWSAMLCLKWLICPTGSGLPSAFQTISYPLLARYNCLVDIGASDQLPQDPLPELLPGRFLPSELSLSSDLEADESELCVDKDQLSLLLVFGLQECSDLHEPCVFFFNFLFKSWTWRFNASTVL</sequence>
<dbReference type="EMBL" id="OIVN01004724">
    <property type="protein sequence ID" value="SPD18939.1"/>
    <property type="molecule type" value="Genomic_DNA"/>
</dbReference>
<reference evidence="1" key="1">
    <citation type="submission" date="2018-02" db="EMBL/GenBank/DDBJ databases">
        <authorList>
            <person name="Cohen D.B."/>
            <person name="Kent A.D."/>
        </authorList>
    </citation>
    <scope>NUCLEOTIDE SEQUENCE</scope>
</reference>
<name>A0A2N9I4K3_FAGSY</name>
<proteinExistence type="predicted"/>
<evidence type="ECO:0000313" key="1">
    <source>
        <dbReference type="EMBL" id="SPD18939.1"/>
    </source>
</evidence>
<accession>A0A2N9I4K3</accession>
<gene>
    <name evidence="1" type="ORF">FSB_LOCUS46821</name>
</gene>
<protein>
    <submittedName>
        <fullName evidence="1">Uncharacterized protein</fullName>
    </submittedName>
</protein>
<dbReference type="AlphaFoldDB" id="A0A2N9I4K3"/>
<organism evidence="1">
    <name type="scientific">Fagus sylvatica</name>
    <name type="common">Beechnut</name>
    <dbReference type="NCBI Taxonomy" id="28930"/>
    <lineage>
        <taxon>Eukaryota</taxon>
        <taxon>Viridiplantae</taxon>
        <taxon>Streptophyta</taxon>
        <taxon>Embryophyta</taxon>
        <taxon>Tracheophyta</taxon>
        <taxon>Spermatophyta</taxon>
        <taxon>Magnoliopsida</taxon>
        <taxon>eudicotyledons</taxon>
        <taxon>Gunneridae</taxon>
        <taxon>Pentapetalae</taxon>
        <taxon>rosids</taxon>
        <taxon>fabids</taxon>
        <taxon>Fagales</taxon>
        <taxon>Fagaceae</taxon>
        <taxon>Fagus</taxon>
    </lineage>
</organism>